<keyword evidence="3" id="KW-1133">Transmembrane helix</keyword>
<keyword evidence="2" id="KW-0175">Coiled coil</keyword>
<evidence type="ECO:0000256" key="3">
    <source>
        <dbReference type="SAM" id="Phobius"/>
    </source>
</evidence>
<keyword evidence="3" id="KW-0812">Transmembrane</keyword>
<evidence type="ECO:0000256" key="2">
    <source>
        <dbReference type="SAM" id="Coils"/>
    </source>
</evidence>
<feature type="transmembrane region" description="Helical" evidence="3">
    <location>
        <begin position="12"/>
        <end position="33"/>
    </location>
</feature>
<feature type="coiled-coil region" evidence="2">
    <location>
        <begin position="45"/>
        <end position="72"/>
    </location>
</feature>
<keyword evidence="5" id="KW-1185">Reference proteome</keyword>
<dbReference type="Proteomes" id="UP001328733">
    <property type="component" value="Unassembled WGS sequence"/>
</dbReference>
<evidence type="ECO:0000313" key="4">
    <source>
        <dbReference type="EMBL" id="MEG3438930.1"/>
    </source>
</evidence>
<sequence>MKLTRELNPKALVYWLLGAKAGTTLVAVWKWLWGIPIESGGKIAVEAAKESLESMQRAVAELTESVAKVEAAHKSALAKYGEKQKEHTELLQQATLAHQKGHPEAARLAMTKAIAVEKILPPMQERVSKAEAVVKAARDKLRREQEKIELYKLEMSNLKAMGSINEALTSINDFDSSLDLGGARDRFEDAGEAIQSRYLQENARAELGENQSEKISLQLDELTLDDEITRRLAELSGNN</sequence>
<dbReference type="AlphaFoldDB" id="A0AAW9QMA3"/>
<evidence type="ECO:0000256" key="1">
    <source>
        <dbReference type="ARBA" id="ARBA00043985"/>
    </source>
</evidence>
<reference evidence="4 5" key="1">
    <citation type="submission" date="2024-01" db="EMBL/GenBank/DDBJ databases">
        <title>Genomic insights into the taxonomy and metabolism of the cyanobacterium Pannus brasiliensis CCIBt3594.</title>
        <authorList>
            <person name="Machado M."/>
            <person name="Botero N.B."/>
            <person name="Andreote A.P.D."/>
            <person name="Feitosa A.M.T."/>
            <person name="Popin R."/>
            <person name="Sivonen K."/>
            <person name="Fiore M.F."/>
        </authorList>
    </citation>
    <scope>NUCLEOTIDE SEQUENCE [LARGE SCALE GENOMIC DNA]</scope>
    <source>
        <strain evidence="4 5">CCIBt3594</strain>
    </source>
</reference>
<dbReference type="EMBL" id="JBAFSM010000037">
    <property type="protein sequence ID" value="MEG3438930.1"/>
    <property type="molecule type" value="Genomic_DNA"/>
</dbReference>
<feature type="coiled-coil region" evidence="2">
    <location>
        <begin position="127"/>
        <end position="161"/>
    </location>
</feature>
<proteinExistence type="inferred from homology"/>
<evidence type="ECO:0000313" key="5">
    <source>
        <dbReference type="Proteomes" id="UP001328733"/>
    </source>
</evidence>
<comment type="caution">
    <text evidence="4">The sequence shown here is derived from an EMBL/GenBank/DDBJ whole genome shotgun (WGS) entry which is preliminary data.</text>
</comment>
<organism evidence="4 5">
    <name type="scientific">Pannus brasiliensis CCIBt3594</name>
    <dbReference type="NCBI Taxonomy" id="1427578"/>
    <lineage>
        <taxon>Bacteria</taxon>
        <taxon>Bacillati</taxon>
        <taxon>Cyanobacteriota</taxon>
        <taxon>Cyanophyceae</taxon>
        <taxon>Oscillatoriophycideae</taxon>
        <taxon>Chroococcales</taxon>
        <taxon>Microcystaceae</taxon>
        <taxon>Pannus</taxon>
    </lineage>
</organism>
<name>A0AAW9QMA3_9CHRO</name>
<accession>A0AAW9QMA3</accession>
<comment type="similarity">
    <text evidence="1">Belongs to the PspA/Vipp/IM30 family.</text>
</comment>
<dbReference type="Pfam" id="PF04012">
    <property type="entry name" value="PspA_IM30"/>
    <property type="match status" value="1"/>
</dbReference>
<keyword evidence="3" id="KW-0472">Membrane</keyword>
<gene>
    <name evidence="4" type="ORF">V0288_17515</name>
</gene>
<protein>
    <submittedName>
        <fullName evidence="4">PspA/IM30 family protein</fullName>
    </submittedName>
</protein>
<dbReference type="InterPro" id="IPR007157">
    <property type="entry name" value="PspA_VIPP1"/>
</dbReference>
<dbReference type="RefSeq" id="WP_332866416.1">
    <property type="nucleotide sequence ID" value="NZ_JBAFSM010000037.1"/>
</dbReference>